<feature type="signal peptide" evidence="3">
    <location>
        <begin position="1"/>
        <end position="19"/>
    </location>
</feature>
<proteinExistence type="inferred from homology"/>
<dbReference type="STRING" id="299255.SAMN02745129_1699"/>
<organism evidence="4 5">
    <name type="scientific">Ferrimonas marina</name>
    <dbReference type="NCBI Taxonomy" id="299255"/>
    <lineage>
        <taxon>Bacteria</taxon>
        <taxon>Pseudomonadati</taxon>
        <taxon>Pseudomonadota</taxon>
        <taxon>Gammaproteobacteria</taxon>
        <taxon>Alteromonadales</taxon>
        <taxon>Ferrimonadaceae</taxon>
        <taxon>Ferrimonas</taxon>
    </lineage>
</organism>
<dbReference type="InterPro" id="IPR018635">
    <property type="entry name" value="UPF0319"/>
</dbReference>
<dbReference type="OrthoDB" id="5734775at2"/>
<protein>
    <submittedName>
        <fullName evidence="4">Uncharacterized protein</fullName>
    </submittedName>
</protein>
<dbReference type="Pfam" id="PF09829">
    <property type="entry name" value="DUF2057"/>
    <property type="match status" value="1"/>
</dbReference>
<dbReference type="EMBL" id="FQXG01000002">
    <property type="protein sequence ID" value="SHH28180.1"/>
    <property type="molecule type" value="Genomic_DNA"/>
</dbReference>
<evidence type="ECO:0000256" key="3">
    <source>
        <dbReference type="SAM" id="SignalP"/>
    </source>
</evidence>
<sequence>MHKALAVAAALILSPAAWADTLRIPMELTYVGLNGEKVSTSLFSHKSKVELQDGVNRVALKYNDLVPESIGDGHEKVESNPFVIELQASGGQEYTVALASRIRNIRDAKAFAEAPKVVITDRQGNEVAFNQNLTEGDDPNLFDRMLGEPAPGQTVEQVAIAATAVGTAAVATSSAASAPAAVATTAPAAAAPVAAAPVATEAAAQAPAAANPQAEAMLKYWWEQADEQTRKAFMSWAITQM</sequence>
<feature type="chain" id="PRO_5009913517" evidence="3">
    <location>
        <begin position="20"/>
        <end position="241"/>
    </location>
</feature>
<keyword evidence="5" id="KW-1185">Reference proteome</keyword>
<comment type="similarity">
    <text evidence="1">Belongs to the UPF0319 family.</text>
</comment>
<accession>A0A1M5RPU7</accession>
<dbReference type="AlphaFoldDB" id="A0A1M5RPU7"/>
<evidence type="ECO:0000313" key="5">
    <source>
        <dbReference type="Proteomes" id="UP000184268"/>
    </source>
</evidence>
<evidence type="ECO:0000256" key="2">
    <source>
        <dbReference type="ARBA" id="ARBA00022729"/>
    </source>
</evidence>
<dbReference type="PANTHER" id="PTHR38108:SF1">
    <property type="entry name" value="UPF0319 PROTEIN YCCT"/>
    <property type="match status" value="1"/>
</dbReference>
<evidence type="ECO:0000256" key="1">
    <source>
        <dbReference type="ARBA" id="ARBA00008490"/>
    </source>
</evidence>
<reference evidence="4 5" key="1">
    <citation type="submission" date="2016-11" db="EMBL/GenBank/DDBJ databases">
        <authorList>
            <person name="Jaros S."/>
            <person name="Januszkiewicz K."/>
            <person name="Wedrychowicz H."/>
        </authorList>
    </citation>
    <scope>NUCLEOTIDE SEQUENCE [LARGE SCALE GENOMIC DNA]</scope>
    <source>
        <strain evidence="4 5">DSM 16917</strain>
    </source>
</reference>
<gene>
    <name evidence="4" type="ORF">SAMN02745129_1699</name>
</gene>
<dbReference type="RefSeq" id="WP_067658972.1">
    <property type="nucleotide sequence ID" value="NZ_FQXG01000002.1"/>
</dbReference>
<keyword evidence="2 3" id="KW-0732">Signal</keyword>
<dbReference type="Proteomes" id="UP000184268">
    <property type="component" value="Unassembled WGS sequence"/>
</dbReference>
<name>A0A1M5RPU7_9GAMM</name>
<dbReference type="PANTHER" id="PTHR38108">
    <property type="entry name" value="UPF0319 PROTEIN YCCT"/>
    <property type="match status" value="1"/>
</dbReference>
<evidence type="ECO:0000313" key="4">
    <source>
        <dbReference type="EMBL" id="SHH28180.1"/>
    </source>
</evidence>